<dbReference type="SUPFAM" id="SSF56436">
    <property type="entry name" value="C-type lectin-like"/>
    <property type="match status" value="1"/>
</dbReference>
<reference evidence="4 5" key="2">
    <citation type="submission" date="2019-08" db="EMBL/GenBank/DDBJ databases">
        <authorList>
            <person name="Henke P."/>
        </authorList>
    </citation>
    <scope>NUCLEOTIDE SEQUENCE [LARGE SCALE GENOMIC DNA]</scope>
    <source>
        <strain evidence="4">Phe10_nw2017</strain>
    </source>
</reference>
<comment type="caution">
    <text evidence="4">The sequence shown here is derived from an EMBL/GenBank/DDBJ whole genome shotgun (WGS) entry which is preliminary data.</text>
</comment>
<organism evidence="4 5">
    <name type="scientific">Planctomyces bekefii</name>
    <dbReference type="NCBI Taxonomy" id="1653850"/>
    <lineage>
        <taxon>Bacteria</taxon>
        <taxon>Pseudomonadati</taxon>
        <taxon>Planctomycetota</taxon>
        <taxon>Planctomycetia</taxon>
        <taxon>Planctomycetales</taxon>
        <taxon>Planctomycetaceae</taxon>
        <taxon>Planctomyces</taxon>
    </lineage>
</organism>
<dbReference type="AlphaFoldDB" id="A0A5C6M5X2"/>
<feature type="non-terminal residue" evidence="4">
    <location>
        <position position="473"/>
    </location>
</feature>
<dbReference type="Gene3D" id="3.90.1580.10">
    <property type="entry name" value="paralog of FGE (formylglycine-generating enzyme)"/>
    <property type="match status" value="1"/>
</dbReference>
<dbReference type="InterPro" id="IPR016187">
    <property type="entry name" value="CTDL_fold"/>
</dbReference>
<feature type="transmembrane region" description="Helical" evidence="2">
    <location>
        <begin position="35"/>
        <end position="53"/>
    </location>
</feature>
<keyword evidence="2" id="KW-0812">Transmembrane</keyword>
<dbReference type="EMBL" id="SRHE01000289">
    <property type="protein sequence ID" value="TWW09392.1"/>
    <property type="molecule type" value="Genomic_DNA"/>
</dbReference>
<evidence type="ECO:0000259" key="3">
    <source>
        <dbReference type="Pfam" id="PF03781"/>
    </source>
</evidence>
<evidence type="ECO:0000313" key="5">
    <source>
        <dbReference type="Proteomes" id="UP000321083"/>
    </source>
</evidence>
<name>A0A5C6M5X2_9PLAN</name>
<evidence type="ECO:0000256" key="2">
    <source>
        <dbReference type="SAM" id="Phobius"/>
    </source>
</evidence>
<dbReference type="Pfam" id="PF03781">
    <property type="entry name" value="FGE-sulfatase"/>
    <property type="match status" value="1"/>
</dbReference>
<protein>
    <recommendedName>
        <fullName evidence="3">Sulfatase-modifying factor enzyme-like domain-containing protein</fullName>
    </recommendedName>
</protein>
<feature type="coiled-coil region" evidence="1">
    <location>
        <begin position="281"/>
        <end position="308"/>
    </location>
</feature>
<feature type="domain" description="Sulfatase-modifying factor enzyme-like" evidence="3">
    <location>
        <begin position="327"/>
        <end position="427"/>
    </location>
</feature>
<dbReference type="Proteomes" id="UP000321083">
    <property type="component" value="Unassembled WGS sequence"/>
</dbReference>
<dbReference type="InterPro" id="IPR005532">
    <property type="entry name" value="SUMF_dom"/>
</dbReference>
<keyword evidence="5" id="KW-1185">Reference proteome</keyword>
<keyword evidence="2" id="KW-0472">Membrane</keyword>
<dbReference type="InterPro" id="IPR042095">
    <property type="entry name" value="SUMF_sf"/>
</dbReference>
<sequence length="473" mass="52142">MAGSEAGGGGGVNWSAAATVDLFDNMQQRRARWRLLLVSSCLVLLLGVPLWVLRGQLQDAARQTLQGEYDREQARLQGLTSLNPAVRERADRAGALRAGAGAKSADLAIPDLREALDLIDQAEQLARAERGLRELLNPLGETLAGTQWYVSSDWIRKQLASLSEKHQATVTLLDAGEVATAEADAAELLRSLGELQAANVQAMQADVIRRDWQRMLGRVPERLRGDAVYQSLVSRGEQGEGWWKEGKWKDAGLSFGGATAQLQQWLDGDGVLTAEEKAATAALSEGEIARLESEQQVLKNEKAEQYRRRSEYSKQLIAEGRRPPLPETLVAIKGGSFMMGSNAGQTDEKPVHRVNLADFWISQHEETTEEVLVWLNAPGVVLQDGWIDFDSEYCPIRRNGSKYELNTASKFGQSGQQPMVCISQRGALPFNRPTRIGHSSVRTIRRLNCESLRISAGTRPCAKPFRPASTFMR</sequence>
<keyword evidence="1" id="KW-0175">Coiled coil</keyword>
<gene>
    <name evidence="4" type="ORF">E3A20_14810</name>
</gene>
<proteinExistence type="predicted"/>
<evidence type="ECO:0000256" key="1">
    <source>
        <dbReference type="SAM" id="Coils"/>
    </source>
</evidence>
<reference evidence="4 5" key="1">
    <citation type="submission" date="2019-08" db="EMBL/GenBank/DDBJ databases">
        <title>100 year-old enigma solved: identification of Planctomyces bekefii, the type genus and species of the phylum Planctomycetes.</title>
        <authorList>
            <person name="Svetlana D.N."/>
            <person name="Overmann J."/>
        </authorList>
    </citation>
    <scope>NUCLEOTIDE SEQUENCE [LARGE SCALE GENOMIC DNA]</scope>
    <source>
        <strain evidence="4">Phe10_nw2017</strain>
    </source>
</reference>
<evidence type="ECO:0000313" key="4">
    <source>
        <dbReference type="EMBL" id="TWW09392.1"/>
    </source>
</evidence>
<accession>A0A5C6M5X2</accession>
<keyword evidence="2" id="KW-1133">Transmembrane helix</keyword>